<reference evidence="1" key="1">
    <citation type="journal article" date="2015" name="Nature">
        <title>Complex archaea that bridge the gap between prokaryotes and eukaryotes.</title>
        <authorList>
            <person name="Spang A."/>
            <person name="Saw J.H."/>
            <person name="Jorgensen S.L."/>
            <person name="Zaremba-Niedzwiedzka K."/>
            <person name="Martijn J."/>
            <person name="Lind A.E."/>
            <person name="van Eijk R."/>
            <person name="Schleper C."/>
            <person name="Guy L."/>
            <person name="Ettema T.J."/>
        </authorList>
    </citation>
    <scope>NUCLEOTIDE SEQUENCE</scope>
</reference>
<dbReference type="AlphaFoldDB" id="A0A0F8ZW72"/>
<proteinExistence type="predicted"/>
<gene>
    <name evidence="1" type="ORF">LCGC14_2646280</name>
</gene>
<evidence type="ECO:0000313" key="1">
    <source>
        <dbReference type="EMBL" id="KKK98087.1"/>
    </source>
</evidence>
<comment type="caution">
    <text evidence="1">The sequence shown here is derived from an EMBL/GenBank/DDBJ whole genome shotgun (WGS) entry which is preliminary data.</text>
</comment>
<feature type="non-terminal residue" evidence="1">
    <location>
        <position position="62"/>
    </location>
</feature>
<protein>
    <submittedName>
        <fullName evidence="1">Uncharacterized protein</fullName>
    </submittedName>
</protein>
<dbReference type="EMBL" id="LAZR01045769">
    <property type="protein sequence ID" value="KKK98087.1"/>
    <property type="molecule type" value="Genomic_DNA"/>
</dbReference>
<sequence>MPFVKWVDTHVHHRRAPRLQAIMTLLEEHGPMRSHVLQELLARERMRPRAGTRAHPSARMYV</sequence>
<name>A0A0F8ZW72_9ZZZZ</name>
<accession>A0A0F8ZW72</accession>
<organism evidence="1">
    <name type="scientific">marine sediment metagenome</name>
    <dbReference type="NCBI Taxonomy" id="412755"/>
    <lineage>
        <taxon>unclassified sequences</taxon>
        <taxon>metagenomes</taxon>
        <taxon>ecological metagenomes</taxon>
    </lineage>
</organism>